<feature type="transmembrane region" description="Helical" evidence="2">
    <location>
        <begin position="177"/>
        <end position="195"/>
    </location>
</feature>
<sequence>MKKTDMERGIRFRPEVRIQENKRSGRQRPAGIAKYQTELLEFRWLILYVLMLSAVFGICIPLKVPVLGPVVFGGLFAETLALGAVLSSSKYKKLLTAGIWAAYLLLLLLLRRMAAAGIQEIADCVLLRYNSYFKRYVPLFQPEGAGGWEVSVALLFIMFPVAFLMAAGTVKQIKMRYILPVLLLNPGVPMVLGLMPDVWSGMALIPALLCAGTLQGLEKRKKSAGKKKRIMVSRPEKQVELLVQRRAGLWCGLAWVCIGVLLASVTAPRLQENFGEQKRSARFSIQDWMAGLDLNRLMAEAGPSWLPWSLTLTGGMSGGKTGRADTLVYTGEEHLLVHIKSSNSPMGPLYLKGYAGSVYTGSGWEELPRREAETLPEAYNGRLGLLCREAVEQGNVLAGALSASGKDPVQAYVTVTGGDSSYTYVPEGVLPEESGGLSPVQDLYWEGGNGVLEYYPTIPMSVVFGGSEETMAAQAEAVVKKSGKISMEDSEEYERRVMEIYTALPEKGLEQTREMMEGLTAGDFQSMQECISFVRRTLAQEAVYSLSPGRTPGGEDFVEYFLFTQKKGYCVHFASAGVVLFRMLGIPARFAEGYLTGTAGGTENISVKDSDAHAWVEIFCKGIGWIPVEMTPGYAGPQENETLPAVLESTAPSSEEESRGTETASRTLPHSLSTETSSGEISEAGAEGHGSNGKSPAGNAGKLLAAAGAAAGGILLLAGAVALRRKTTVDRRRKKMMQKDRRKAVLYSYGQMKKLTAWMGAPLTDKTEDGEAVQKYGYLKAGEYEDYLEMLQQVRFSSKEATAGQVQKSAALYEKICRQELRRMNGWERFLMKYWKCFC</sequence>
<feature type="transmembrane region" description="Helical" evidence="2">
    <location>
        <begin position="44"/>
        <end position="64"/>
    </location>
</feature>
<feature type="domain" description="Transglutaminase-like" evidence="3">
    <location>
        <begin position="562"/>
        <end position="632"/>
    </location>
</feature>
<feature type="transmembrane region" description="Helical" evidence="2">
    <location>
        <begin position="150"/>
        <end position="170"/>
    </location>
</feature>
<dbReference type="InterPro" id="IPR052901">
    <property type="entry name" value="Bact_TGase-like"/>
</dbReference>
<feature type="transmembrane region" description="Helical" evidence="2">
    <location>
        <begin position="201"/>
        <end position="217"/>
    </location>
</feature>
<keyword evidence="2" id="KW-0472">Membrane</keyword>
<accession>A0A4Q7PPW1</accession>
<keyword evidence="2" id="KW-1133">Transmembrane helix</keyword>
<comment type="caution">
    <text evidence="4">The sequence shown here is derived from an EMBL/GenBank/DDBJ whole genome shotgun (WGS) entry which is preliminary data.</text>
</comment>
<gene>
    <name evidence="4" type="ORF">EV209_0449</name>
</gene>
<feature type="transmembrane region" description="Helical" evidence="2">
    <location>
        <begin position="703"/>
        <end position="723"/>
    </location>
</feature>
<dbReference type="EMBL" id="SGXF01000001">
    <property type="protein sequence ID" value="RZT02336.1"/>
    <property type="molecule type" value="Genomic_DNA"/>
</dbReference>
<dbReference type="PANTHER" id="PTHR42736">
    <property type="entry name" value="PROTEIN-GLUTAMINE GAMMA-GLUTAMYLTRANSFERASE"/>
    <property type="match status" value="1"/>
</dbReference>
<evidence type="ECO:0000313" key="4">
    <source>
        <dbReference type="EMBL" id="RZT02336.1"/>
    </source>
</evidence>
<dbReference type="Proteomes" id="UP000292927">
    <property type="component" value="Unassembled WGS sequence"/>
</dbReference>
<proteinExistence type="predicted"/>
<dbReference type="InterPro" id="IPR002931">
    <property type="entry name" value="Transglutaminase-like"/>
</dbReference>
<feature type="transmembrane region" description="Helical" evidence="2">
    <location>
        <begin position="94"/>
        <end position="110"/>
    </location>
</feature>
<organism evidence="4 5">
    <name type="scientific">Cuneatibacter caecimuris</name>
    <dbReference type="NCBI Taxonomy" id="1796618"/>
    <lineage>
        <taxon>Bacteria</taxon>
        <taxon>Bacillati</taxon>
        <taxon>Bacillota</taxon>
        <taxon>Clostridia</taxon>
        <taxon>Lachnospirales</taxon>
        <taxon>Lachnospiraceae</taxon>
        <taxon>Cuneatibacter</taxon>
    </lineage>
</organism>
<dbReference type="PANTHER" id="PTHR42736:SF1">
    <property type="entry name" value="PROTEIN-GLUTAMINE GAMMA-GLUTAMYLTRANSFERASE"/>
    <property type="match status" value="1"/>
</dbReference>
<dbReference type="InterPro" id="IPR038765">
    <property type="entry name" value="Papain-like_cys_pep_sf"/>
</dbReference>
<feature type="compositionally biased region" description="Polar residues" evidence="1">
    <location>
        <begin position="661"/>
        <end position="680"/>
    </location>
</feature>
<dbReference type="SUPFAM" id="SSF54001">
    <property type="entry name" value="Cysteine proteinases"/>
    <property type="match status" value="1"/>
</dbReference>
<evidence type="ECO:0000256" key="1">
    <source>
        <dbReference type="SAM" id="MobiDB-lite"/>
    </source>
</evidence>
<protein>
    <submittedName>
        <fullName evidence="4">Transglutaminase superfamily protein</fullName>
    </submittedName>
</protein>
<feature type="transmembrane region" description="Helical" evidence="2">
    <location>
        <begin position="70"/>
        <end position="87"/>
    </location>
</feature>
<feature type="transmembrane region" description="Helical" evidence="2">
    <location>
        <begin position="247"/>
        <end position="267"/>
    </location>
</feature>
<keyword evidence="5" id="KW-1185">Reference proteome</keyword>
<name>A0A4Q7PPW1_9FIRM</name>
<dbReference type="Pfam" id="PF01841">
    <property type="entry name" value="Transglut_core"/>
    <property type="match status" value="1"/>
</dbReference>
<evidence type="ECO:0000259" key="3">
    <source>
        <dbReference type="SMART" id="SM00460"/>
    </source>
</evidence>
<dbReference type="RefSeq" id="WP_165388782.1">
    <property type="nucleotide sequence ID" value="NZ_SGXF01000001.1"/>
</dbReference>
<dbReference type="SMART" id="SM00460">
    <property type="entry name" value="TGc"/>
    <property type="match status" value="1"/>
</dbReference>
<feature type="region of interest" description="Disordered" evidence="1">
    <location>
        <begin position="648"/>
        <end position="695"/>
    </location>
</feature>
<keyword evidence="2" id="KW-0812">Transmembrane</keyword>
<evidence type="ECO:0000313" key="5">
    <source>
        <dbReference type="Proteomes" id="UP000292927"/>
    </source>
</evidence>
<reference evidence="4 5" key="1">
    <citation type="submission" date="2019-02" db="EMBL/GenBank/DDBJ databases">
        <title>Genomic Encyclopedia of Type Strains, Phase IV (KMG-IV): sequencing the most valuable type-strain genomes for metagenomic binning, comparative biology and taxonomic classification.</title>
        <authorList>
            <person name="Goeker M."/>
        </authorList>
    </citation>
    <scope>NUCLEOTIDE SEQUENCE [LARGE SCALE GENOMIC DNA]</scope>
    <source>
        <strain evidence="4 5">DSM 29486</strain>
    </source>
</reference>
<evidence type="ECO:0000256" key="2">
    <source>
        <dbReference type="SAM" id="Phobius"/>
    </source>
</evidence>
<dbReference type="Gene3D" id="3.10.620.30">
    <property type="match status" value="1"/>
</dbReference>
<dbReference type="AlphaFoldDB" id="A0A4Q7PPW1"/>